<accession>A0A8X6IHN6</accession>
<comment type="caution">
    <text evidence="1">The sequence shown here is derived from an EMBL/GenBank/DDBJ whole genome shotgun (WGS) entry which is preliminary data.</text>
</comment>
<dbReference type="EMBL" id="BMAO01035643">
    <property type="protein sequence ID" value="GFR04950.1"/>
    <property type="molecule type" value="Genomic_DNA"/>
</dbReference>
<dbReference type="AlphaFoldDB" id="A0A8X6IHN6"/>
<evidence type="ECO:0000313" key="2">
    <source>
        <dbReference type="Proteomes" id="UP000887116"/>
    </source>
</evidence>
<sequence>MLRLGNDKPWGARELFPVTLSPGVVKITVADFRYWSENPWGPISVTSHAEIFIWDALPPSPGQKESFSERCPLKVLFRGPPAMSGNWPYLRKRVLVEKLPQ</sequence>
<keyword evidence="2" id="KW-1185">Reference proteome</keyword>
<protein>
    <submittedName>
        <fullName evidence="1">Uncharacterized protein</fullName>
    </submittedName>
</protein>
<name>A0A8X6IHN6_TRICU</name>
<organism evidence="1 2">
    <name type="scientific">Trichonephila clavata</name>
    <name type="common">Joro spider</name>
    <name type="synonym">Nephila clavata</name>
    <dbReference type="NCBI Taxonomy" id="2740835"/>
    <lineage>
        <taxon>Eukaryota</taxon>
        <taxon>Metazoa</taxon>
        <taxon>Ecdysozoa</taxon>
        <taxon>Arthropoda</taxon>
        <taxon>Chelicerata</taxon>
        <taxon>Arachnida</taxon>
        <taxon>Araneae</taxon>
        <taxon>Araneomorphae</taxon>
        <taxon>Entelegynae</taxon>
        <taxon>Araneoidea</taxon>
        <taxon>Nephilidae</taxon>
        <taxon>Trichonephila</taxon>
    </lineage>
</organism>
<dbReference type="Proteomes" id="UP000887116">
    <property type="component" value="Unassembled WGS sequence"/>
</dbReference>
<proteinExistence type="predicted"/>
<gene>
    <name evidence="1" type="ORF">TNCT_236261</name>
</gene>
<evidence type="ECO:0000313" key="1">
    <source>
        <dbReference type="EMBL" id="GFR04950.1"/>
    </source>
</evidence>
<reference evidence="1" key="1">
    <citation type="submission" date="2020-07" db="EMBL/GenBank/DDBJ databases">
        <title>Multicomponent nature underlies the extraordinary mechanical properties of spider dragline silk.</title>
        <authorList>
            <person name="Kono N."/>
            <person name="Nakamura H."/>
            <person name="Mori M."/>
            <person name="Yoshida Y."/>
            <person name="Ohtoshi R."/>
            <person name="Malay A.D."/>
            <person name="Moran D.A.P."/>
            <person name="Tomita M."/>
            <person name="Numata K."/>
            <person name="Arakawa K."/>
        </authorList>
    </citation>
    <scope>NUCLEOTIDE SEQUENCE</scope>
</reference>